<feature type="domain" description="Ribonucleotide reductase large subunit N-terminal" evidence="11">
    <location>
        <begin position="27"/>
        <end position="98"/>
    </location>
</feature>
<dbReference type="EMBL" id="FODV01000001">
    <property type="protein sequence ID" value="SEO23633.1"/>
    <property type="molecule type" value="Genomic_DNA"/>
</dbReference>
<keyword evidence="4 9" id="KW-0547">Nucleotide-binding</keyword>
<evidence type="ECO:0000256" key="1">
    <source>
        <dbReference type="ARBA" id="ARBA00001922"/>
    </source>
</evidence>
<comment type="catalytic activity">
    <reaction evidence="8 9">
        <text>a 2'-deoxyribonucleoside 5'-diphosphate + [thioredoxin]-disulfide + H2O = a ribonucleoside 5'-diphosphate + [thioredoxin]-dithiol</text>
        <dbReference type="Rhea" id="RHEA:23252"/>
        <dbReference type="Rhea" id="RHEA-COMP:10698"/>
        <dbReference type="Rhea" id="RHEA-COMP:10700"/>
        <dbReference type="ChEBI" id="CHEBI:15377"/>
        <dbReference type="ChEBI" id="CHEBI:29950"/>
        <dbReference type="ChEBI" id="CHEBI:50058"/>
        <dbReference type="ChEBI" id="CHEBI:57930"/>
        <dbReference type="ChEBI" id="CHEBI:73316"/>
        <dbReference type="EC" id="1.17.4.1"/>
    </reaction>
</comment>
<dbReference type="InterPro" id="IPR013344">
    <property type="entry name" value="RNR_NrdJ/NrdZ"/>
</dbReference>
<evidence type="ECO:0000259" key="12">
    <source>
        <dbReference type="Pfam" id="PF02867"/>
    </source>
</evidence>
<proteinExistence type="inferred from homology"/>
<dbReference type="SUPFAM" id="SSF51998">
    <property type="entry name" value="PFL-like glycyl radical enzymes"/>
    <property type="match status" value="1"/>
</dbReference>
<evidence type="ECO:0000256" key="8">
    <source>
        <dbReference type="ARBA" id="ARBA00047754"/>
    </source>
</evidence>
<dbReference type="Gene3D" id="3.20.70.20">
    <property type="match status" value="1"/>
</dbReference>
<evidence type="ECO:0000256" key="2">
    <source>
        <dbReference type="ARBA" id="ARBA00007405"/>
    </source>
</evidence>
<comment type="cofactor">
    <cofactor evidence="1 9">
        <name>adenosylcob(III)alamin</name>
        <dbReference type="ChEBI" id="CHEBI:18408"/>
    </cofactor>
</comment>
<evidence type="ECO:0000256" key="7">
    <source>
        <dbReference type="ARBA" id="ARBA00023285"/>
    </source>
</evidence>
<keyword evidence="5 9" id="KW-0560">Oxidoreductase</keyword>
<comment type="similarity">
    <text evidence="2 9">Belongs to the ribonucleoside diphosphate reductase class-2 family.</text>
</comment>
<keyword evidence="7 9" id="KW-0170">Cobalt</keyword>
<dbReference type="Pfam" id="PF02867">
    <property type="entry name" value="Ribonuc_red_lgC"/>
    <property type="match status" value="1"/>
</dbReference>
<evidence type="ECO:0000256" key="4">
    <source>
        <dbReference type="ARBA" id="ARBA00022741"/>
    </source>
</evidence>
<dbReference type="GO" id="GO:0009263">
    <property type="term" value="P:deoxyribonucleotide biosynthetic process"/>
    <property type="evidence" value="ECO:0007669"/>
    <property type="project" value="InterPro"/>
</dbReference>
<dbReference type="InterPro" id="IPR050862">
    <property type="entry name" value="RdRp_reductase_class-2"/>
</dbReference>
<evidence type="ECO:0000256" key="10">
    <source>
        <dbReference type="SAM" id="MobiDB-lite"/>
    </source>
</evidence>
<dbReference type="PRINTS" id="PR01183">
    <property type="entry name" value="RIBORDTASEM1"/>
</dbReference>
<feature type="domain" description="Ribonucleotide reductase large subunit C-terminal" evidence="12">
    <location>
        <begin position="101"/>
        <end position="686"/>
    </location>
</feature>
<gene>
    <name evidence="13" type="ORF">SAMN04487948_101256</name>
</gene>
<dbReference type="GO" id="GO:0004748">
    <property type="term" value="F:ribonucleoside-diphosphate reductase activity, thioredoxin disulfide as acceptor"/>
    <property type="evidence" value="ECO:0007669"/>
    <property type="project" value="UniProtKB-EC"/>
</dbReference>
<organism evidence="13 14">
    <name type="scientific">Halogranum amylolyticum</name>
    <dbReference type="NCBI Taxonomy" id="660520"/>
    <lineage>
        <taxon>Archaea</taxon>
        <taxon>Methanobacteriati</taxon>
        <taxon>Methanobacteriota</taxon>
        <taxon>Stenosarchaea group</taxon>
        <taxon>Halobacteria</taxon>
        <taxon>Halobacteriales</taxon>
        <taxon>Haloferacaceae</taxon>
    </lineage>
</organism>
<keyword evidence="9" id="KW-0237">DNA synthesis</keyword>
<evidence type="ECO:0000313" key="13">
    <source>
        <dbReference type="EMBL" id="SEO23633.1"/>
    </source>
</evidence>
<feature type="compositionally biased region" description="Basic and acidic residues" evidence="10">
    <location>
        <begin position="701"/>
        <end position="725"/>
    </location>
</feature>
<dbReference type="InterPro" id="IPR000788">
    <property type="entry name" value="RNR_lg_C"/>
</dbReference>
<keyword evidence="3 9" id="KW-0846">Cobalamin</keyword>
<sequence length="733" mass="79722">MSDLTLPAKRVHGGTVADRLTDTVRTRVLPARYLRRNATGDVVETPAELFDRVATAVAEAEAAYGGDVDHWTDRFGERLAGLEFVPNSPTLMNAGTDGQLSACFVISPQDSLDSIFATLGRAAKVFQSGGGVGYDFSRLRPQGAPVRSTGGVASGPVSFMQVFDTMCEQLRQGGRRRGAQMAILRVDHPDVGRFCVAKRAENELANFNVSVAVTDAFLAAVRADEDYPLVDPQTGERHVATDATVAFYSPAFADAAPERVDANLWRDYAAAVPGLDAYRDRLDVAVGDPLSLPAGLVWTLAVDGAWRNGEPGLFALDTTNRDHSFDVDRFPTHRIAATNPCGEQPLENFEACTLGHVNLSLVVNEGVTPWFERDRASEDGNDEETTGDGAALAADVERLLADAVDFDRLRDVVHDGVRFLDDVLTVSTFPVDEIADAVRDGRKIGLGVMGFAELLIQLGVRYGSPASVEVARQVMAFVDRESKLASHHLALERGTFPTWSESKWATPTRYPDWFRRHGGLDPDDWPDRFPLRNHNTTTVAPTGTTGMIADTTSGCEPLFDVVNFRNADEDVQGAERLVEVDSYFLDVLAANGYDPEAVRAEALSLLEAGRFEGPSSLSVPPALASLFVTAHAIPPAEHVRVQAAFQEHVDSGVSKTVNLRETATRDDVAAAFELALATGCKGITVYRDRSRRTQVLTTRPTTRDESSDVGRDRDRDVATGDDRPASERWCRRC</sequence>
<reference evidence="14" key="1">
    <citation type="submission" date="2016-10" db="EMBL/GenBank/DDBJ databases">
        <authorList>
            <person name="Varghese N."/>
            <person name="Submissions S."/>
        </authorList>
    </citation>
    <scope>NUCLEOTIDE SEQUENCE [LARGE SCALE GENOMIC DNA]</scope>
    <source>
        <strain evidence="14">CGMCC 1.10121</strain>
    </source>
</reference>
<dbReference type="GO" id="GO:0031419">
    <property type="term" value="F:cobalamin binding"/>
    <property type="evidence" value="ECO:0007669"/>
    <property type="project" value="UniProtKB-KW"/>
</dbReference>
<dbReference type="GO" id="GO:0005524">
    <property type="term" value="F:ATP binding"/>
    <property type="evidence" value="ECO:0007669"/>
    <property type="project" value="InterPro"/>
</dbReference>
<dbReference type="EC" id="1.17.4.1" evidence="9"/>
<name>A0A1H8N2A9_9EURY</name>
<dbReference type="PANTHER" id="PTHR43371">
    <property type="entry name" value="VITAMIN B12-DEPENDENT RIBONUCLEOTIDE REDUCTASE"/>
    <property type="match status" value="1"/>
</dbReference>
<dbReference type="AlphaFoldDB" id="A0A1H8N2A9"/>
<dbReference type="RefSeq" id="WP_089820643.1">
    <property type="nucleotide sequence ID" value="NZ_FODV01000001.1"/>
</dbReference>
<evidence type="ECO:0000256" key="9">
    <source>
        <dbReference type="RuleBase" id="RU364064"/>
    </source>
</evidence>
<evidence type="ECO:0000259" key="11">
    <source>
        <dbReference type="Pfam" id="PF00317"/>
    </source>
</evidence>
<dbReference type="NCBIfam" id="TIGR02504">
    <property type="entry name" value="NrdJ_Z"/>
    <property type="match status" value="1"/>
</dbReference>
<dbReference type="InterPro" id="IPR008926">
    <property type="entry name" value="RNR_R1-su_N"/>
</dbReference>
<evidence type="ECO:0000256" key="5">
    <source>
        <dbReference type="ARBA" id="ARBA00023002"/>
    </source>
</evidence>
<dbReference type="OrthoDB" id="6188at2157"/>
<dbReference type="SUPFAM" id="SSF48168">
    <property type="entry name" value="R1 subunit of ribonucleotide reductase, N-terminal domain"/>
    <property type="match status" value="1"/>
</dbReference>
<comment type="function">
    <text evidence="9">Catalyzes the reduction of ribonucleotides to deoxyribonucleotides. May function to provide a pool of deoxyribonucleotide precursors for DNA repair during oxygen limitation and/or for immediate growth after restoration of oxygen.</text>
</comment>
<evidence type="ECO:0000313" key="14">
    <source>
        <dbReference type="Proteomes" id="UP000199126"/>
    </source>
</evidence>
<feature type="region of interest" description="Disordered" evidence="10">
    <location>
        <begin position="694"/>
        <end position="725"/>
    </location>
</feature>
<dbReference type="UniPathway" id="UPA00326"/>
<keyword evidence="6" id="KW-1015">Disulfide bond</keyword>
<keyword evidence="14" id="KW-1185">Reference proteome</keyword>
<dbReference type="Pfam" id="PF00317">
    <property type="entry name" value="Ribonuc_red_lgN"/>
    <property type="match status" value="1"/>
</dbReference>
<dbReference type="PANTHER" id="PTHR43371:SF1">
    <property type="entry name" value="RIBONUCLEOSIDE-DIPHOSPHATE REDUCTASE"/>
    <property type="match status" value="1"/>
</dbReference>
<dbReference type="InterPro" id="IPR013509">
    <property type="entry name" value="RNR_lsu_N"/>
</dbReference>
<protein>
    <recommendedName>
        <fullName evidence="9">Vitamin B12-dependent ribonucleotide reductase</fullName>
        <ecNumber evidence="9">1.17.4.1</ecNumber>
    </recommendedName>
</protein>
<dbReference type="Proteomes" id="UP000199126">
    <property type="component" value="Unassembled WGS sequence"/>
</dbReference>
<dbReference type="CDD" id="cd02888">
    <property type="entry name" value="RNR_II_dimer"/>
    <property type="match status" value="1"/>
</dbReference>
<dbReference type="GO" id="GO:0071897">
    <property type="term" value="P:DNA biosynthetic process"/>
    <property type="evidence" value="ECO:0007669"/>
    <property type="project" value="UniProtKB-KW"/>
</dbReference>
<evidence type="ECO:0000256" key="6">
    <source>
        <dbReference type="ARBA" id="ARBA00023157"/>
    </source>
</evidence>
<evidence type="ECO:0000256" key="3">
    <source>
        <dbReference type="ARBA" id="ARBA00022628"/>
    </source>
</evidence>
<accession>A0A1H8N2A9</accession>